<dbReference type="PANTHER" id="PTHR39323:SF1">
    <property type="entry name" value="BLR1149 PROTEIN"/>
    <property type="match status" value="1"/>
</dbReference>
<organism evidence="2 3">
    <name type="scientific">Pyrobaculum islandicum (strain DSM 4184 / JCM 9189 / GEO3)</name>
    <dbReference type="NCBI Taxonomy" id="384616"/>
    <lineage>
        <taxon>Archaea</taxon>
        <taxon>Thermoproteota</taxon>
        <taxon>Thermoprotei</taxon>
        <taxon>Thermoproteales</taxon>
        <taxon>Thermoproteaceae</taxon>
        <taxon>Pyrobaculum</taxon>
    </lineage>
</organism>
<dbReference type="STRING" id="384616.Pisl_0802"/>
<dbReference type="Proteomes" id="UP000002595">
    <property type="component" value="Chromosome"/>
</dbReference>
<dbReference type="PIRSF" id="PIRSF000887">
    <property type="entry name" value="Pesterase_MJ0037"/>
    <property type="match status" value="1"/>
</dbReference>
<dbReference type="InterPro" id="IPR029052">
    <property type="entry name" value="Metallo-depent_PP-like"/>
</dbReference>
<dbReference type="Gene3D" id="3.60.21.10">
    <property type="match status" value="1"/>
</dbReference>
<reference evidence="2" key="1">
    <citation type="submission" date="2006-12" db="EMBL/GenBank/DDBJ databases">
        <title>Complete sequence of Pyrobaculum islandicum DSM 4184.</title>
        <authorList>
            <person name="Copeland A."/>
            <person name="Lucas S."/>
            <person name="Lapidus A."/>
            <person name="Barry K."/>
            <person name="Detter J.C."/>
            <person name="Glavina del Rio T."/>
            <person name="Dalin E."/>
            <person name="Tice H."/>
            <person name="Pitluck S."/>
            <person name="Meincke L."/>
            <person name="Brettin T."/>
            <person name="Bruce D."/>
            <person name="Han C."/>
            <person name="Tapia R."/>
            <person name="Gilna P."/>
            <person name="Schmutz J."/>
            <person name="Larimer F."/>
            <person name="Land M."/>
            <person name="Hauser L."/>
            <person name="Kyrpides N."/>
            <person name="Mikhailova N."/>
            <person name="Cozen A.E."/>
            <person name="Fitz-Gibbon S.T."/>
            <person name="House C.H."/>
            <person name="Saltikov C."/>
            <person name="Lowe T."/>
            <person name="Richardson P."/>
        </authorList>
    </citation>
    <scope>NUCLEOTIDE SEQUENCE [LARGE SCALE GENOMIC DNA]</scope>
    <source>
        <strain evidence="2">DSM 4184</strain>
    </source>
</reference>
<proteinExistence type="predicted"/>
<name>A1RSP6_PYRIL</name>
<feature type="domain" description="Calcineurin-like phosphoesterase" evidence="1">
    <location>
        <begin position="25"/>
        <end position="172"/>
    </location>
</feature>
<dbReference type="KEGG" id="pis:Pisl_0802"/>
<dbReference type="AlphaFoldDB" id="A1RSP6"/>
<sequence>MVSQLKKIQSWYDVRGVVLPLRHEKILLLADTHVGYEVELRRERGINIISQTNRLVEKILELADFHNVSSVAILGDVKHELPIPRESIDEVKTFLRAIAKKVPLLLIPGNHDSLLQEIAADIEGVEITSARGVLLNKFLLLHGHVKPVAQDLEKAEVIVMGHTHPAVVIRDEIGYTVKEPAILKIYTSRTKLCKSLYGEPCKRRGKISIVILPAAHPLITGVDVKEIPQLISSGRTILKHIEWNAENIEVYLTDMTFLGTLADLQNVA</sequence>
<evidence type="ECO:0000313" key="3">
    <source>
        <dbReference type="Proteomes" id="UP000002595"/>
    </source>
</evidence>
<keyword evidence="3" id="KW-1185">Reference proteome</keyword>
<gene>
    <name evidence="2" type="ordered locus">Pisl_0802</name>
</gene>
<dbReference type="InterPro" id="IPR024654">
    <property type="entry name" value="Calcineurin-like_PHP_lpxH"/>
</dbReference>
<dbReference type="CDD" id="cd07391">
    <property type="entry name" value="MPP_PF1019"/>
    <property type="match status" value="1"/>
</dbReference>
<dbReference type="HOGENOM" id="CLU_075478_0_0_2"/>
<protein>
    <submittedName>
        <fullName evidence="2">Phosphoesterase</fullName>
    </submittedName>
</protein>
<evidence type="ECO:0000259" key="1">
    <source>
        <dbReference type="Pfam" id="PF12850"/>
    </source>
</evidence>
<dbReference type="InterPro" id="IPR024173">
    <property type="entry name" value="Pesterase_MJ0037-like"/>
</dbReference>
<dbReference type="Pfam" id="PF12850">
    <property type="entry name" value="Metallophos_2"/>
    <property type="match status" value="1"/>
</dbReference>
<accession>A1RSP6</accession>
<evidence type="ECO:0000313" key="2">
    <source>
        <dbReference type="EMBL" id="ABL87978.1"/>
    </source>
</evidence>
<dbReference type="PANTHER" id="PTHR39323">
    <property type="entry name" value="BLR1149 PROTEIN"/>
    <property type="match status" value="1"/>
</dbReference>
<dbReference type="eggNOG" id="arCOG01150">
    <property type="taxonomic scope" value="Archaea"/>
</dbReference>
<dbReference type="SUPFAM" id="SSF56300">
    <property type="entry name" value="Metallo-dependent phosphatases"/>
    <property type="match status" value="1"/>
</dbReference>
<dbReference type="EMBL" id="CP000504">
    <property type="protein sequence ID" value="ABL87978.1"/>
    <property type="molecule type" value="Genomic_DNA"/>
</dbReference>